<sequence length="97" mass="10795">MLLILPTSQVQAPSVSSANDYRSADPLYWPTLLWLLLLFIIASQAMISKAFAIISQSPFKLGCFPKVKVVHTSAKSDGELEKYTFLSLCYQSCLPDH</sequence>
<keyword evidence="5" id="KW-1185">Reference proteome</keyword>
<dbReference type="InterPro" id="IPR003855">
    <property type="entry name" value="K+_transporter"/>
</dbReference>
<accession>A0A835LTI4</accession>
<evidence type="ECO:0000256" key="2">
    <source>
        <dbReference type="SAM" id="Phobius"/>
    </source>
</evidence>
<organism evidence="4 5">
    <name type="scientific">Coptis chinensis</name>
    <dbReference type="NCBI Taxonomy" id="261450"/>
    <lineage>
        <taxon>Eukaryota</taxon>
        <taxon>Viridiplantae</taxon>
        <taxon>Streptophyta</taxon>
        <taxon>Embryophyta</taxon>
        <taxon>Tracheophyta</taxon>
        <taxon>Spermatophyta</taxon>
        <taxon>Magnoliopsida</taxon>
        <taxon>Ranunculales</taxon>
        <taxon>Ranunculaceae</taxon>
        <taxon>Coptidoideae</taxon>
        <taxon>Coptis</taxon>
    </lineage>
</organism>
<evidence type="ECO:0000313" key="5">
    <source>
        <dbReference type="Proteomes" id="UP000631114"/>
    </source>
</evidence>
<comment type="similarity">
    <text evidence="1">Belongs to the HAK/KUP transporter (TC 2.A.72.3) family.</text>
</comment>
<gene>
    <name evidence="4" type="ORF">IFM89_030419</name>
</gene>
<reference evidence="4 5" key="1">
    <citation type="submission" date="2020-10" db="EMBL/GenBank/DDBJ databases">
        <title>The Coptis chinensis genome and diversification of protoberbering-type alkaloids.</title>
        <authorList>
            <person name="Wang B."/>
            <person name="Shu S."/>
            <person name="Song C."/>
            <person name="Liu Y."/>
        </authorList>
    </citation>
    <scope>NUCLEOTIDE SEQUENCE [LARGE SCALE GENOMIC DNA]</scope>
    <source>
        <strain evidence="4">HL-2020</strain>
        <tissue evidence="4">Leaf</tissue>
    </source>
</reference>
<dbReference type="AlphaFoldDB" id="A0A835LTI4"/>
<comment type="caution">
    <text evidence="4">The sequence shown here is derived from an EMBL/GenBank/DDBJ whole genome shotgun (WGS) entry which is preliminary data.</text>
</comment>
<name>A0A835LTI4_9MAGN</name>
<protein>
    <recommendedName>
        <fullName evidence="3">K+ potassium transporter integral membrane domain-containing protein</fullName>
    </recommendedName>
</protein>
<dbReference type="GO" id="GO:0016020">
    <property type="term" value="C:membrane"/>
    <property type="evidence" value="ECO:0007669"/>
    <property type="project" value="InterPro"/>
</dbReference>
<dbReference type="PANTHER" id="PTHR30540">
    <property type="entry name" value="OSMOTIC STRESS POTASSIUM TRANSPORTER"/>
    <property type="match status" value="1"/>
</dbReference>
<evidence type="ECO:0000313" key="4">
    <source>
        <dbReference type="EMBL" id="KAF9607000.1"/>
    </source>
</evidence>
<evidence type="ECO:0000259" key="3">
    <source>
        <dbReference type="Pfam" id="PF02705"/>
    </source>
</evidence>
<keyword evidence="2" id="KW-0472">Membrane</keyword>
<keyword evidence="2" id="KW-1133">Transmembrane helix</keyword>
<proteinExistence type="inferred from homology"/>
<dbReference type="Proteomes" id="UP000631114">
    <property type="component" value="Unassembled WGS sequence"/>
</dbReference>
<dbReference type="Pfam" id="PF02705">
    <property type="entry name" value="K_trans"/>
    <property type="match status" value="1"/>
</dbReference>
<dbReference type="EMBL" id="JADFTS010000005">
    <property type="protein sequence ID" value="KAF9607000.1"/>
    <property type="molecule type" value="Genomic_DNA"/>
</dbReference>
<dbReference type="GO" id="GO:0015079">
    <property type="term" value="F:potassium ion transmembrane transporter activity"/>
    <property type="evidence" value="ECO:0007669"/>
    <property type="project" value="InterPro"/>
</dbReference>
<evidence type="ECO:0000256" key="1">
    <source>
        <dbReference type="ARBA" id="ARBA00008440"/>
    </source>
</evidence>
<dbReference type="PANTHER" id="PTHR30540:SF94">
    <property type="entry name" value="POTASSIUM TRANSPORTER 5"/>
    <property type="match status" value="1"/>
</dbReference>
<feature type="domain" description="K+ potassium transporter integral membrane" evidence="3">
    <location>
        <begin position="24"/>
        <end position="79"/>
    </location>
</feature>
<dbReference type="InterPro" id="IPR053951">
    <property type="entry name" value="K_trans_N"/>
</dbReference>
<keyword evidence="2" id="KW-0812">Transmembrane</keyword>
<feature type="transmembrane region" description="Helical" evidence="2">
    <location>
        <begin position="28"/>
        <end position="47"/>
    </location>
</feature>